<evidence type="ECO:0000313" key="1">
    <source>
        <dbReference type="EMBL" id="TFW72578.1"/>
    </source>
</evidence>
<accession>A0A4Y9VUV3</accession>
<reference evidence="1 2" key="1">
    <citation type="submission" date="2018-02" db="EMBL/GenBank/DDBJ databases">
        <title>A novel lanthanide dependent methylotroph, Methylotenera sp. La3113.</title>
        <authorList>
            <person name="Lv H."/>
            <person name="Tani A."/>
        </authorList>
    </citation>
    <scope>NUCLEOTIDE SEQUENCE [LARGE SCALE GENOMIC DNA]</scope>
    <source>
        <strain evidence="1 2">La3113</strain>
    </source>
</reference>
<dbReference type="Proteomes" id="UP000297706">
    <property type="component" value="Unassembled WGS sequence"/>
</dbReference>
<dbReference type="NCBIfam" id="TIGR01683">
    <property type="entry name" value="thiS"/>
    <property type="match status" value="1"/>
</dbReference>
<name>A0A4Y9VUV3_9PROT</name>
<keyword evidence="2" id="KW-1185">Reference proteome</keyword>
<proteinExistence type="predicted"/>
<dbReference type="PANTHER" id="PTHR34472:SF1">
    <property type="entry name" value="SULFUR CARRIER PROTEIN THIS"/>
    <property type="match status" value="1"/>
</dbReference>
<dbReference type="SUPFAM" id="SSF54285">
    <property type="entry name" value="MoaD/ThiS"/>
    <property type="match status" value="1"/>
</dbReference>
<dbReference type="Gene3D" id="3.10.20.30">
    <property type="match status" value="1"/>
</dbReference>
<gene>
    <name evidence="1" type="primary">thiS</name>
    <name evidence="1" type="ORF">C3Y98_02940</name>
</gene>
<dbReference type="InterPro" id="IPR016155">
    <property type="entry name" value="Mopterin_synth/thiamin_S_b"/>
</dbReference>
<dbReference type="CDD" id="cd00565">
    <property type="entry name" value="Ubl_ThiS"/>
    <property type="match status" value="1"/>
</dbReference>
<dbReference type="InterPro" id="IPR010035">
    <property type="entry name" value="Thi_S"/>
</dbReference>
<dbReference type="OrthoDB" id="9800283at2"/>
<protein>
    <submittedName>
        <fullName evidence="1">Thiamine biosynthesis protein ThiS</fullName>
    </submittedName>
</protein>
<dbReference type="EMBL" id="PQVH01000005">
    <property type="protein sequence ID" value="TFW72578.1"/>
    <property type="molecule type" value="Genomic_DNA"/>
</dbReference>
<sequence length="67" mass="7250">MQLTINGKARSFELAQMNTAQLVEQLELVGKRLAIELNGEIVPRSQFEHTKLSDGDKLEIVGAVGGG</sequence>
<dbReference type="Pfam" id="PF02597">
    <property type="entry name" value="ThiS"/>
    <property type="match status" value="1"/>
</dbReference>
<dbReference type="RefSeq" id="WP_135276616.1">
    <property type="nucleotide sequence ID" value="NZ_PQVH01000005.1"/>
</dbReference>
<dbReference type="PANTHER" id="PTHR34472">
    <property type="entry name" value="SULFUR CARRIER PROTEIN THIS"/>
    <property type="match status" value="1"/>
</dbReference>
<evidence type="ECO:0000313" key="2">
    <source>
        <dbReference type="Proteomes" id="UP000297706"/>
    </source>
</evidence>
<dbReference type="InterPro" id="IPR012675">
    <property type="entry name" value="Beta-grasp_dom_sf"/>
</dbReference>
<comment type="caution">
    <text evidence="1">The sequence shown here is derived from an EMBL/GenBank/DDBJ whole genome shotgun (WGS) entry which is preliminary data.</text>
</comment>
<dbReference type="InterPro" id="IPR003749">
    <property type="entry name" value="ThiS/MoaD-like"/>
</dbReference>
<dbReference type="AlphaFoldDB" id="A0A4Y9VUV3"/>
<organism evidence="1 2">
    <name type="scientific">Methylotenera oryzisoli</name>
    <dbReference type="NCBI Taxonomy" id="2080758"/>
    <lineage>
        <taxon>Bacteria</taxon>
        <taxon>Pseudomonadati</taxon>
        <taxon>Pseudomonadota</taxon>
        <taxon>Betaproteobacteria</taxon>
        <taxon>Nitrosomonadales</taxon>
        <taxon>Methylophilaceae</taxon>
        <taxon>Methylotenera</taxon>
    </lineage>
</organism>